<dbReference type="GeneID" id="20243293"/>
<evidence type="ECO:0000256" key="1">
    <source>
        <dbReference type="ARBA" id="ARBA00004141"/>
    </source>
</evidence>
<dbReference type="AlphaFoldDB" id="V4AHR3"/>
<evidence type="ECO:0000256" key="5">
    <source>
        <dbReference type="ARBA" id="ARBA00023136"/>
    </source>
</evidence>
<dbReference type="Gene3D" id="1.20.1250.20">
    <property type="entry name" value="MFS general substrate transporter like domains"/>
    <property type="match status" value="2"/>
</dbReference>
<dbReference type="PANTHER" id="PTHR43385:SF1">
    <property type="entry name" value="RIBOFLAVIN TRANSPORTER RIBJ"/>
    <property type="match status" value="1"/>
</dbReference>
<keyword evidence="8" id="KW-1185">Reference proteome</keyword>
<accession>V4AHR3</accession>
<dbReference type="OrthoDB" id="410267at2759"/>
<evidence type="ECO:0000256" key="4">
    <source>
        <dbReference type="ARBA" id="ARBA00022989"/>
    </source>
</evidence>
<feature type="transmembrane region" description="Helical" evidence="6">
    <location>
        <begin position="69"/>
        <end position="95"/>
    </location>
</feature>
<dbReference type="GO" id="GO:0022857">
    <property type="term" value="F:transmembrane transporter activity"/>
    <property type="evidence" value="ECO:0007669"/>
    <property type="project" value="InterPro"/>
</dbReference>
<evidence type="ECO:0000313" key="8">
    <source>
        <dbReference type="Proteomes" id="UP000030746"/>
    </source>
</evidence>
<organism evidence="7 8">
    <name type="scientific">Lottia gigantea</name>
    <name type="common">Giant owl limpet</name>
    <dbReference type="NCBI Taxonomy" id="225164"/>
    <lineage>
        <taxon>Eukaryota</taxon>
        <taxon>Metazoa</taxon>
        <taxon>Spiralia</taxon>
        <taxon>Lophotrochozoa</taxon>
        <taxon>Mollusca</taxon>
        <taxon>Gastropoda</taxon>
        <taxon>Patellogastropoda</taxon>
        <taxon>Lottioidea</taxon>
        <taxon>Lottiidae</taxon>
        <taxon>Lottia</taxon>
    </lineage>
</organism>
<evidence type="ECO:0008006" key="9">
    <source>
        <dbReference type="Google" id="ProtNLM"/>
    </source>
</evidence>
<dbReference type="InterPro" id="IPR052983">
    <property type="entry name" value="MFS_Riboflavin_Transporter"/>
</dbReference>
<dbReference type="InterPro" id="IPR011701">
    <property type="entry name" value="MFS"/>
</dbReference>
<feature type="transmembrane region" description="Helical" evidence="6">
    <location>
        <begin position="308"/>
        <end position="327"/>
    </location>
</feature>
<comment type="subcellular location">
    <subcellularLocation>
        <location evidence="1">Membrane</location>
        <topology evidence="1">Multi-pass membrane protein</topology>
    </subcellularLocation>
</comment>
<feature type="transmembrane region" description="Helical" evidence="6">
    <location>
        <begin position="273"/>
        <end position="296"/>
    </location>
</feature>
<proteinExistence type="predicted"/>
<feature type="transmembrane region" description="Helical" evidence="6">
    <location>
        <begin position="339"/>
        <end position="361"/>
    </location>
</feature>
<keyword evidence="2" id="KW-0813">Transport</keyword>
<dbReference type="InterPro" id="IPR036259">
    <property type="entry name" value="MFS_trans_sf"/>
</dbReference>
<dbReference type="PANTHER" id="PTHR43385">
    <property type="entry name" value="RIBOFLAVIN TRANSPORTER RIBJ"/>
    <property type="match status" value="1"/>
</dbReference>
<dbReference type="Pfam" id="PF07690">
    <property type="entry name" value="MFS_1"/>
    <property type="match status" value="1"/>
</dbReference>
<keyword evidence="5 6" id="KW-0472">Membrane</keyword>
<dbReference type="EMBL" id="KB201998">
    <property type="protein sequence ID" value="ESO92931.1"/>
    <property type="molecule type" value="Genomic_DNA"/>
</dbReference>
<feature type="transmembrane region" description="Helical" evidence="6">
    <location>
        <begin position="7"/>
        <end position="29"/>
    </location>
</feature>
<reference evidence="7 8" key="1">
    <citation type="journal article" date="2013" name="Nature">
        <title>Insights into bilaterian evolution from three spiralian genomes.</title>
        <authorList>
            <person name="Simakov O."/>
            <person name="Marletaz F."/>
            <person name="Cho S.J."/>
            <person name="Edsinger-Gonzales E."/>
            <person name="Havlak P."/>
            <person name="Hellsten U."/>
            <person name="Kuo D.H."/>
            <person name="Larsson T."/>
            <person name="Lv J."/>
            <person name="Arendt D."/>
            <person name="Savage R."/>
            <person name="Osoegawa K."/>
            <person name="de Jong P."/>
            <person name="Grimwood J."/>
            <person name="Chapman J.A."/>
            <person name="Shapiro H."/>
            <person name="Aerts A."/>
            <person name="Otillar R.P."/>
            <person name="Terry A.Y."/>
            <person name="Boore J.L."/>
            <person name="Grigoriev I.V."/>
            <person name="Lindberg D.R."/>
            <person name="Seaver E.C."/>
            <person name="Weisblat D.A."/>
            <person name="Putnam N.H."/>
            <person name="Rokhsar D.S."/>
        </authorList>
    </citation>
    <scope>NUCLEOTIDE SEQUENCE [LARGE SCALE GENOMIC DNA]</scope>
</reference>
<evidence type="ECO:0000256" key="2">
    <source>
        <dbReference type="ARBA" id="ARBA00022448"/>
    </source>
</evidence>
<feature type="transmembrane region" description="Helical" evidence="6">
    <location>
        <begin position="184"/>
        <end position="204"/>
    </location>
</feature>
<evidence type="ECO:0000313" key="7">
    <source>
        <dbReference type="EMBL" id="ESO92931.1"/>
    </source>
</evidence>
<name>V4AHR3_LOTGI</name>
<feature type="transmembrane region" description="Helical" evidence="6">
    <location>
        <begin position="35"/>
        <end position="57"/>
    </location>
</feature>
<keyword evidence="3 6" id="KW-0812">Transmembrane</keyword>
<dbReference type="RefSeq" id="XP_009056385.1">
    <property type="nucleotide sequence ID" value="XM_009058137.1"/>
</dbReference>
<gene>
    <name evidence="7" type="ORF">LOTGIDRAFT_175640</name>
</gene>
<dbReference type="HOGENOM" id="CLU_001265_59_6_1"/>
<feature type="transmembrane region" description="Helical" evidence="6">
    <location>
        <begin position="125"/>
        <end position="149"/>
    </location>
</feature>
<evidence type="ECO:0000256" key="3">
    <source>
        <dbReference type="ARBA" id="ARBA00022692"/>
    </source>
</evidence>
<sequence length="385" mass="42680">MGHITWWFPYLLLHWSAVFIWTGYLLSYVSIHHSIWATILTYGLICGFGAGIGYVTSLDLISRWFPDHVATVSAVLIAGFSTGGTVFNSVVSAYVNPDNLSPHEHLGSVRVFNQTVLLNKVPNTFLLLGGIVFVLQFIGTILAFTPLAVTYEDFQNENEPGTSREESLIGESSPMELFKDPGSYVLWIVVFTSATVLMGIQSIYKSFGQTFIHDDHFLATLGATASILSAVYKISIAYIADMTSTKIMLILNMFVSAMLTFSLYQTHNLPRGWFFFWICALYCVLSSVLILAPSIIRSTWGVMHFTTNFAIIWTSVSLSGIGGPLVINILLKLVGWRNILYIFGVFTAIASLFSCCVKLPFCPQRKKKTVASASSDVPMEYSKAR</sequence>
<dbReference type="KEGG" id="lgi:LOTGIDRAFT_175640"/>
<dbReference type="SUPFAM" id="SSF103473">
    <property type="entry name" value="MFS general substrate transporter"/>
    <property type="match status" value="1"/>
</dbReference>
<dbReference type="GO" id="GO:0016020">
    <property type="term" value="C:membrane"/>
    <property type="evidence" value="ECO:0007669"/>
    <property type="project" value="UniProtKB-SubCell"/>
</dbReference>
<evidence type="ECO:0000256" key="6">
    <source>
        <dbReference type="SAM" id="Phobius"/>
    </source>
</evidence>
<feature type="transmembrane region" description="Helical" evidence="6">
    <location>
        <begin position="216"/>
        <end position="240"/>
    </location>
</feature>
<dbReference type="OMA" id="ALCCFGR"/>
<dbReference type="Proteomes" id="UP000030746">
    <property type="component" value="Unassembled WGS sequence"/>
</dbReference>
<dbReference type="CTD" id="20243293"/>
<protein>
    <recommendedName>
        <fullName evidence="9">Major facilitator superfamily (MFS) profile domain-containing protein</fullName>
    </recommendedName>
</protein>
<feature type="transmembrane region" description="Helical" evidence="6">
    <location>
        <begin position="247"/>
        <end position="267"/>
    </location>
</feature>
<keyword evidence="4 6" id="KW-1133">Transmembrane helix</keyword>